<reference evidence="2" key="1">
    <citation type="journal article" date="2014" name="Front. Microbiol.">
        <title>High frequency of phylogenetically diverse reductive dehalogenase-homologous genes in deep subseafloor sedimentary metagenomes.</title>
        <authorList>
            <person name="Kawai M."/>
            <person name="Futagami T."/>
            <person name="Toyoda A."/>
            <person name="Takaki Y."/>
            <person name="Nishi S."/>
            <person name="Hori S."/>
            <person name="Arai W."/>
            <person name="Tsubouchi T."/>
            <person name="Morono Y."/>
            <person name="Uchiyama I."/>
            <person name="Ito T."/>
            <person name="Fujiyama A."/>
            <person name="Inagaki F."/>
            <person name="Takami H."/>
        </authorList>
    </citation>
    <scope>NUCLEOTIDE SEQUENCE</scope>
    <source>
        <strain evidence="2">Expedition CK06-06</strain>
    </source>
</reference>
<comment type="caution">
    <text evidence="2">The sequence shown here is derived from an EMBL/GenBank/DDBJ whole genome shotgun (WGS) entry which is preliminary data.</text>
</comment>
<dbReference type="InterPro" id="IPR003847">
    <property type="entry name" value="Put_antitoxin"/>
</dbReference>
<evidence type="ECO:0008006" key="3">
    <source>
        <dbReference type="Google" id="ProtNLM"/>
    </source>
</evidence>
<feature type="non-terminal residue" evidence="2">
    <location>
        <position position="60"/>
    </location>
</feature>
<evidence type="ECO:0000313" key="2">
    <source>
        <dbReference type="EMBL" id="GAH81851.1"/>
    </source>
</evidence>
<accession>X1IHE2</accession>
<dbReference type="Pfam" id="PF02697">
    <property type="entry name" value="VAPB_antitox"/>
    <property type="match status" value="1"/>
</dbReference>
<proteinExistence type="predicted"/>
<dbReference type="AlphaFoldDB" id="X1IHE2"/>
<organism evidence="2">
    <name type="scientific">marine sediment metagenome</name>
    <dbReference type="NCBI Taxonomy" id="412755"/>
    <lineage>
        <taxon>unclassified sequences</taxon>
        <taxon>metagenomes</taxon>
        <taxon>ecological metagenomes</taxon>
    </lineage>
</organism>
<protein>
    <recommendedName>
        <fullName evidence="3">Antitoxin</fullName>
    </recommendedName>
</protein>
<dbReference type="EMBL" id="BARU01044838">
    <property type="protein sequence ID" value="GAH81851.1"/>
    <property type="molecule type" value="Genomic_DNA"/>
</dbReference>
<keyword evidence="1" id="KW-1277">Toxin-antitoxin system</keyword>
<name>X1IHE2_9ZZZZ</name>
<gene>
    <name evidence="2" type="ORF">S03H2_68247</name>
</gene>
<sequence length="60" mass="6996">MGSKTITISEKAYNALQREKLEHESFSDVIIRLTKRFGKIIESFGKWDMSDEEEAMIKND</sequence>
<evidence type="ECO:0000256" key="1">
    <source>
        <dbReference type="ARBA" id="ARBA00022649"/>
    </source>
</evidence>